<reference evidence="1" key="1">
    <citation type="journal article" date="2015" name="Genome Announc.">
        <title>Complete Genome Sequence of a New Member of the Marseilleviridae Recovered from the Brackish Submarine Spring in the Cassis Port-Miou Calanque, France.</title>
        <authorList>
            <person name="Doutre G."/>
            <person name="Arfib B."/>
            <person name="Rochette P."/>
            <person name="Claverie J.M."/>
            <person name="Bonin P."/>
            <person name="Abergel C."/>
        </authorList>
    </citation>
    <scope>NUCLEOTIDE SEQUENCE [LARGE SCALE GENOMIC DNA]</scope>
    <source>
        <strain evidence="1">1</strain>
    </source>
</reference>
<dbReference type="Proteomes" id="UP000319438">
    <property type="component" value="Segment"/>
</dbReference>
<sequence length="99" mass="10935">MSMCQPGMLSPSKAQNGNYWNPTPASGYTMLGQLPYGGYYSSFLLHAYRPSAAAANMQSYPCSERVHQPYAAYPPSPPTSQISELYLPRVSHGWVGCRR</sequence>
<proteinExistence type="predicted"/>
<gene>
    <name evidence="1" type="ORF">PMV_377</name>
</gene>
<organism evidence="1 2">
    <name type="scientific">Port-miou virus</name>
    <dbReference type="NCBI Taxonomy" id="1733873"/>
    <lineage>
        <taxon>Viruses</taxon>
        <taxon>Varidnaviria</taxon>
        <taxon>Bamfordvirae</taxon>
        <taxon>Nucleocytoviricota</taxon>
        <taxon>Megaviricetes</taxon>
        <taxon>Pimascovirales</taxon>
        <taxon>Pimascovirales incertae sedis</taxon>
        <taxon>Marseilleviridae</taxon>
        <taxon>Losannavirus</taxon>
        <taxon>Losannavirus lausannense</taxon>
        <taxon>Lausannevirus</taxon>
    </lineage>
</organism>
<dbReference type="EMBL" id="KT428292">
    <property type="protein sequence ID" value="ALH07075.1"/>
    <property type="molecule type" value="Genomic_DNA"/>
</dbReference>
<name>A0A0N9PZD2_9VIRU</name>
<accession>A0A0N9PZD2</accession>
<protein>
    <submittedName>
        <fullName evidence="1">Uncharacterized protein</fullName>
    </submittedName>
</protein>
<evidence type="ECO:0000313" key="2">
    <source>
        <dbReference type="Proteomes" id="UP000319438"/>
    </source>
</evidence>
<evidence type="ECO:0000313" key="1">
    <source>
        <dbReference type="EMBL" id="ALH07075.1"/>
    </source>
</evidence>